<keyword evidence="4 11" id="KW-0067">ATP-binding</keyword>
<feature type="transmembrane region" description="Helical" evidence="8">
    <location>
        <begin position="168"/>
        <end position="186"/>
    </location>
</feature>
<dbReference type="PROSITE" id="PS50929">
    <property type="entry name" value="ABC_TM1F"/>
    <property type="match status" value="1"/>
</dbReference>
<reference evidence="11" key="2">
    <citation type="journal article" date="2021" name="PeerJ">
        <title>Extensive microbial diversity within the chicken gut microbiome revealed by metagenomics and culture.</title>
        <authorList>
            <person name="Gilroy R."/>
            <person name="Ravi A."/>
            <person name="Getino M."/>
            <person name="Pursley I."/>
            <person name="Horton D.L."/>
            <person name="Alikhan N.F."/>
            <person name="Baker D."/>
            <person name="Gharbi K."/>
            <person name="Hall N."/>
            <person name="Watson M."/>
            <person name="Adriaenssens E.M."/>
            <person name="Foster-Nyarko E."/>
            <person name="Jarju S."/>
            <person name="Secka A."/>
            <person name="Antonio M."/>
            <person name="Oren A."/>
            <person name="Chaudhuri R.R."/>
            <person name="La Ragione R."/>
            <person name="Hildebrand F."/>
            <person name="Pallen M.J."/>
        </authorList>
    </citation>
    <scope>NUCLEOTIDE SEQUENCE</scope>
    <source>
        <strain evidence="11">ChiGjej1B1-24693</strain>
    </source>
</reference>
<comment type="subcellular location">
    <subcellularLocation>
        <location evidence="1">Cell membrane</location>
        <topology evidence="1">Multi-pass membrane protein</topology>
    </subcellularLocation>
</comment>
<evidence type="ECO:0000313" key="11">
    <source>
        <dbReference type="EMBL" id="HIT74367.1"/>
    </source>
</evidence>
<dbReference type="InterPro" id="IPR003439">
    <property type="entry name" value="ABC_transporter-like_ATP-bd"/>
</dbReference>
<feature type="domain" description="ABC transmembrane type-1" evidence="10">
    <location>
        <begin position="34"/>
        <end position="313"/>
    </location>
</feature>
<evidence type="ECO:0000256" key="7">
    <source>
        <dbReference type="SAM" id="MobiDB-lite"/>
    </source>
</evidence>
<feature type="region of interest" description="Disordered" evidence="7">
    <location>
        <begin position="368"/>
        <end position="387"/>
    </location>
</feature>
<dbReference type="InterPro" id="IPR003593">
    <property type="entry name" value="AAA+_ATPase"/>
</dbReference>
<dbReference type="InterPro" id="IPR039421">
    <property type="entry name" value="Type_1_exporter"/>
</dbReference>
<accession>A0A9D1GW28</accession>
<dbReference type="GO" id="GO:0034040">
    <property type="term" value="F:ATPase-coupled lipid transmembrane transporter activity"/>
    <property type="evidence" value="ECO:0007669"/>
    <property type="project" value="TreeGrafter"/>
</dbReference>
<dbReference type="SMART" id="SM00382">
    <property type="entry name" value="AAA"/>
    <property type="match status" value="1"/>
</dbReference>
<comment type="caution">
    <text evidence="11">The sequence shown here is derived from an EMBL/GenBank/DDBJ whole genome shotgun (WGS) entry which is preliminary data.</text>
</comment>
<evidence type="ECO:0000256" key="3">
    <source>
        <dbReference type="ARBA" id="ARBA00022741"/>
    </source>
</evidence>
<feature type="transmembrane region" description="Helical" evidence="8">
    <location>
        <begin position="67"/>
        <end position="88"/>
    </location>
</feature>
<dbReference type="GO" id="GO:0005886">
    <property type="term" value="C:plasma membrane"/>
    <property type="evidence" value="ECO:0007669"/>
    <property type="project" value="UniProtKB-SubCell"/>
</dbReference>
<reference evidence="11" key="1">
    <citation type="submission" date="2020-10" db="EMBL/GenBank/DDBJ databases">
        <authorList>
            <person name="Gilroy R."/>
        </authorList>
    </citation>
    <scope>NUCLEOTIDE SEQUENCE</scope>
    <source>
        <strain evidence="11">ChiGjej1B1-24693</strain>
    </source>
</reference>
<evidence type="ECO:0000256" key="1">
    <source>
        <dbReference type="ARBA" id="ARBA00004651"/>
    </source>
</evidence>
<dbReference type="Pfam" id="PF00664">
    <property type="entry name" value="ABC_membrane"/>
    <property type="match status" value="1"/>
</dbReference>
<dbReference type="EMBL" id="DVLP01000061">
    <property type="protein sequence ID" value="HIT74367.1"/>
    <property type="molecule type" value="Genomic_DNA"/>
</dbReference>
<dbReference type="GO" id="GO:0140359">
    <property type="term" value="F:ABC-type transporter activity"/>
    <property type="evidence" value="ECO:0007669"/>
    <property type="project" value="InterPro"/>
</dbReference>
<keyword evidence="3" id="KW-0547">Nucleotide-binding</keyword>
<dbReference type="Gene3D" id="3.40.50.300">
    <property type="entry name" value="P-loop containing nucleotide triphosphate hydrolases"/>
    <property type="match status" value="1"/>
</dbReference>
<evidence type="ECO:0000256" key="8">
    <source>
        <dbReference type="SAM" id="Phobius"/>
    </source>
</evidence>
<evidence type="ECO:0000256" key="4">
    <source>
        <dbReference type="ARBA" id="ARBA00022840"/>
    </source>
</evidence>
<feature type="domain" description="ABC transporter" evidence="9">
    <location>
        <begin position="375"/>
        <end position="620"/>
    </location>
</feature>
<feature type="transmembrane region" description="Helical" evidence="8">
    <location>
        <begin position="142"/>
        <end position="162"/>
    </location>
</feature>
<dbReference type="InterPro" id="IPR036640">
    <property type="entry name" value="ABC1_TM_sf"/>
</dbReference>
<dbReference type="PANTHER" id="PTHR24221:SF654">
    <property type="entry name" value="ATP-BINDING CASSETTE SUB-FAMILY B MEMBER 6"/>
    <property type="match status" value="1"/>
</dbReference>
<keyword evidence="6 8" id="KW-0472">Membrane</keyword>
<feature type="compositionally biased region" description="Basic and acidic residues" evidence="7">
    <location>
        <begin position="368"/>
        <end position="385"/>
    </location>
</feature>
<dbReference type="AlphaFoldDB" id="A0A9D1GW28"/>
<feature type="transmembrane region" description="Helical" evidence="8">
    <location>
        <begin position="18"/>
        <end position="47"/>
    </location>
</feature>
<feature type="transmembrane region" description="Helical" evidence="8">
    <location>
        <begin position="251"/>
        <end position="275"/>
    </location>
</feature>
<evidence type="ECO:0000313" key="12">
    <source>
        <dbReference type="Proteomes" id="UP000886842"/>
    </source>
</evidence>
<dbReference type="Gene3D" id="1.20.1560.10">
    <property type="entry name" value="ABC transporter type 1, transmembrane domain"/>
    <property type="match status" value="1"/>
</dbReference>
<dbReference type="Pfam" id="PF00005">
    <property type="entry name" value="ABC_tran"/>
    <property type="match status" value="1"/>
</dbReference>
<feature type="non-terminal residue" evidence="11">
    <location>
        <position position="1"/>
    </location>
</feature>
<sequence length="626" mass="67184">GPSADATPKDRTQAVRVVALWIATAFRASPGLTVVMCLTTVLSAALAPFSAYGVKLAVDGVTQGTSIWLGIAIVAVALLCTALSGAVSGPMGDTLGERVHLYVHDDLIRLTAHLPGIAHHEHPALADRIALIERDSYTLVGVWRMFSLVGAVTGTAALVAMLSTVSPWLNLLLIIALGVTATQAVGHLRREALWRDNEKYRRLGEKVIDVLATPTSGVEVRAFGLHRPLLEVAAESHEIRHRAWRAVTLRFGGFGAIGWILYGLAYAGAVVWVVVAASRGTATIGDVTMLVVIGPQINTTARAITSSYAMLVESMSVFTRYEWLREHARTHDWSDSTRQPPERLDDGIRFRHVDFAYPSSVAAVAGEAEHPARGFRTDSHDHADTPRQSLTDVDLHLPAGSTVAFVGDNGAGKSTLVKLLARLYDPTDGTVTVDGVPLAEIDPVAWRERVSAGFQDFAALEFLASQTVAVGDLNGQDDRELIESAVEAGQASAVVAGLSKGLDTQLGQQFNGGVGLSGGQWQRLALARAFMRRRPLLMLLDEPTAALDPEAESLIYTQYGRTARQLARETGAVTVLVSHRFSTVRMADLIVVVADGRIAEVGTHVELLAHGGRYAELFDLQASAYR</sequence>
<dbReference type="PROSITE" id="PS00211">
    <property type="entry name" value="ABC_TRANSPORTER_1"/>
    <property type="match status" value="1"/>
</dbReference>
<name>A0A9D1GW28_9ACTN</name>
<dbReference type="SUPFAM" id="SSF90123">
    <property type="entry name" value="ABC transporter transmembrane region"/>
    <property type="match status" value="1"/>
</dbReference>
<evidence type="ECO:0000256" key="2">
    <source>
        <dbReference type="ARBA" id="ARBA00022692"/>
    </source>
</evidence>
<proteinExistence type="predicted"/>
<dbReference type="GO" id="GO:0016887">
    <property type="term" value="F:ATP hydrolysis activity"/>
    <property type="evidence" value="ECO:0007669"/>
    <property type="project" value="InterPro"/>
</dbReference>
<evidence type="ECO:0000259" key="9">
    <source>
        <dbReference type="PROSITE" id="PS50893"/>
    </source>
</evidence>
<protein>
    <submittedName>
        <fullName evidence="11">ABC transporter ATP-binding protein</fullName>
    </submittedName>
</protein>
<evidence type="ECO:0000259" key="10">
    <source>
        <dbReference type="PROSITE" id="PS50929"/>
    </source>
</evidence>
<gene>
    <name evidence="11" type="ORF">IAA98_02125</name>
</gene>
<keyword evidence="2 8" id="KW-0812">Transmembrane</keyword>
<organism evidence="11 12">
    <name type="scientific">Candidatus Avipropionibacterium avicola</name>
    <dbReference type="NCBI Taxonomy" id="2840701"/>
    <lineage>
        <taxon>Bacteria</taxon>
        <taxon>Bacillati</taxon>
        <taxon>Actinomycetota</taxon>
        <taxon>Actinomycetes</taxon>
        <taxon>Propionibacteriales</taxon>
        <taxon>Propionibacteriaceae</taxon>
        <taxon>Propionibacteriaceae incertae sedis</taxon>
        <taxon>Candidatus Avipropionibacterium</taxon>
    </lineage>
</organism>
<dbReference type="SUPFAM" id="SSF52540">
    <property type="entry name" value="P-loop containing nucleoside triphosphate hydrolases"/>
    <property type="match status" value="1"/>
</dbReference>
<keyword evidence="5 8" id="KW-1133">Transmembrane helix</keyword>
<dbReference type="PROSITE" id="PS50893">
    <property type="entry name" value="ABC_TRANSPORTER_2"/>
    <property type="match status" value="1"/>
</dbReference>
<dbReference type="GO" id="GO:0005524">
    <property type="term" value="F:ATP binding"/>
    <property type="evidence" value="ECO:0007669"/>
    <property type="project" value="UniProtKB-KW"/>
</dbReference>
<dbReference type="InterPro" id="IPR027417">
    <property type="entry name" value="P-loop_NTPase"/>
</dbReference>
<dbReference type="PANTHER" id="PTHR24221">
    <property type="entry name" value="ATP-BINDING CASSETTE SUB-FAMILY B"/>
    <property type="match status" value="1"/>
</dbReference>
<dbReference type="InterPro" id="IPR017871">
    <property type="entry name" value="ABC_transporter-like_CS"/>
</dbReference>
<dbReference type="InterPro" id="IPR011527">
    <property type="entry name" value="ABC1_TM_dom"/>
</dbReference>
<evidence type="ECO:0000256" key="5">
    <source>
        <dbReference type="ARBA" id="ARBA00022989"/>
    </source>
</evidence>
<dbReference type="Proteomes" id="UP000886842">
    <property type="component" value="Unassembled WGS sequence"/>
</dbReference>
<evidence type="ECO:0000256" key="6">
    <source>
        <dbReference type="ARBA" id="ARBA00023136"/>
    </source>
</evidence>